<evidence type="ECO:0000313" key="2">
    <source>
        <dbReference type="Proteomes" id="UP000193560"/>
    </source>
</evidence>
<comment type="caution">
    <text evidence="1">The sequence shown here is derived from an EMBL/GenBank/DDBJ whole genome shotgun (WGS) entry which is preliminary data.</text>
</comment>
<sequence>MESNWILTNEQQLTYLEAMATQHFAGYEDHVFSERQHFWAKAATMSNYLVPTLLEYVHLNVNRPTNTLEVMAYHHEKRRLVTNLLQVLVSDLSLTFAIFDTLVLM</sequence>
<proteinExistence type="predicted"/>
<organism evidence="1 2">
    <name type="scientific">Absidia repens</name>
    <dbReference type="NCBI Taxonomy" id="90262"/>
    <lineage>
        <taxon>Eukaryota</taxon>
        <taxon>Fungi</taxon>
        <taxon>Fungi incertae sedis</taxon>
        <taxon>Mucoromycota</taxon>
        <taxon>Mucoromycotina</taxon>
        <taxon>Mucoromycetes</taxon>
        <taxon>Mucorales</taxon>
        <taxon>Cunninghamellaceae</taxon>
        <taxon>Absidia</taxon>
    </lineage>
</organism>
<name>A0A1X2I7Z5_9FUNG</name>
<evidence type="ECO:0000313" key="1">
    <source>
        <dbReference type="EMBL" id="ORZ11417.1"/>
    </source>
</evidence>
<gene>
    <name evidence="1" type="ORF">BCR42DRAFT_440451</name>
</gene>
<dbReference type="EMBL" id="MCGE01000021">
    <property type="protein sequence ID" value="ORZ11417.1"/>
    <property type="molecule type" value="Genomic_DNA"/>
</dbReference>
<dbReference type="AlphaFoldDB" id="A0A1X2I7Z5"/>
<accession>A0A1X2I7Z5</accession>
<reference evidence="1 2" key="1">
    <citation type="submission" date="2016-07" db="EMBL/GenBank/DDBJ databases">
        <title>Pervasive Adenine N6-methylation of Active Genes in Fungi.</title>
        <authorList>
            <consortium name="DOE Joint Genome Institute"/>
            <person name="Mondo S.J."/>
            <person name="Dannebaum R.O."/>
            <person name="Kuo R.C."/>
            <person name="Labutti K."/>
            <person name="Haridas S."/>
            <person name="Kuo A."/>
            <person name="Salamov A."/>
            <person name="Ahrendt S.R."/>
            <person name="Lipzen A."/>
            <person name="Sullivan W."/>
            <person name="Andreopoulos W.B."/>
            <person name="Clum A."/>
            <person name="Lindquist E."/>
            <person name="Daum C."/>
            <person name="Ramamoorthy G.K."/>
            <person name="Gryganskyi A."/>
            <person name="Culley D."/>
            <person name="Magnuson J.K."/>
            <person name="James T.Y."/>
            <person name="O'Malley M.A."/>
            <person name="Stajich J.E."/>
            <person name="Spatafora J.W."/>
            <person name="Visel A."/>
            <person name="Grigoriev I.V."/>
        </authorList>
    </citation>
    <scope>NUCLEOTIDE SEQUENCE [LARGE SCALE GENOMIC DNA]</scope>
    <source>
        <strain evidence="1 2">NRRL 1336</strain>
    </source>
</reference>
<protein>
    <submittedName>
        <fullName evidence="1">Uncharacterized protein</fullName>
    </submittedName>
</protein>
<dbReference type="Proteomes" id="UP000193560">
    <property type="component" value="Unassembled WGS sequence"/>
</dbReference>
<keyword evidence="2" id="KW-1185">Reference proteome</keyword>